<dbReference type="PROSITE" id="PS51352">
    <property type="entry name" value="THIOREDOXIN_2"/>
    <property type="match status" value="1"/>
</dbReference>
<evidence type="ECO:0000313" key="9">
    <source>
        <dbReference type="Proteomes" id="UP001249851"/>
    </source>
</evidence>
<keyword evidence="9" id="KW-1185">Reference proteome</keyword>
<sequence length="366" mass="42681">MRAKFLVVFLVNSLLDVSGSNVVELNLKNFDEYVDGERFVFVFFYASWQEQCQKILERYDEVANAFDRRDDVVIAKVNAYEEIKLATKYWVDRYPAFRYFIKGSVTEETYQGSSLPDNQIRFIRTKAFLRLNMGIFLTPIIHLSSANFERIVKDRARSIMILYFNGNCDLCNSLQNVLHNVGGTFRNEPKCLIGRLNCDADPQICVQQNIPHYPTLKVYSQHNKDGVMYEPGRNQESYTEKNITSFMNALCGTQRILRGRLNEKAGLLDDFNELAVRFMKENNKRDEIMIKAKSKALSHTFQVEAHFYLSVMRRITQHGAGILKDEIDRLERLIEGALHANKADELEKRKNILKQFQVLHYERDEL</sequence>
<evidence type="ECO:0000313" key="8">
    <source>
        <dbReference type="EMBL" id="KAK2573399.1"/>
    </source>
</evidence>
<dbReference type="Pfam" id="PF07749">
    <property type="entry name" value="ERp29"/>
    <property type="match status" value="1"/>
</dbReference>
<dbReference type="PANTHER" id="PTHR45672:SF11">
    <property type="entry name" value="PROTEIN DISULFIDE-ISOMERASE C17H9.14C"/>
    <property type="match status" value="1"/>
</dbReference>
<proteinExistence type="predicted"/>
<evidence type="ECO:0000256" key="3">
    <source>
        <dbReference type="ARBA" id="ARBA00023157"/>
    </source>
</evidence>
<dbReference type="InterPro" id="IPR036249">
    <property type="entry name" value="Thioredoxin-like_sf"/>
</dbReference>
<name>A0AAD9R5F5_ACRCE</name>
<dbReference type="SUPFAM" id="SSF52833">
    <property type="entry name" value="Thioredoxin-like"/>
    <property type="match status" value="2"/>
</dbReference>
<dbReference type="CDD" id="cd02961">
    <property type="entry name" value="PDI_a_family"/>
    <property type="match status" value="2"/>
</dbReference>
<evidence type="ECO:0000256" key="2">
    <source>
        <dbReference type="ARBA" id="ARBA00012723"/>
    </source>
</evidence>
<protein>
    <recommendedName>
        <fullName evidence="2">protein disulfide-isomerase</fullName>
        <ecNumber evidence="2">5.3.4.1</ecNumber>
    </recommendedName>
</protein>
<gene>
    <name evidence="8" type="ORF">P5673_001049</name>
</gene>
<dbReference type="InterPro" id="IPR036356">
    <property type="entry name" value="ERp29_C_sf"/>
</dbReference>
<dbReference type="Pfam" id="PF00085">
    <property type="entry name" value="Thioredoxin"/>
    <property type="match status" value="2"/>
</dbReference>
<keyword evidence="6" id="KW-0732">Signal</keyword>
<dbReference type="EC" id="5.3.4.1" evidence="2"/>
<organism evidence="8 9">
    <name type="scientific">Acropora cervicornis</name>
    <name type="common">Staghorn coral</name>
    <dbReference type="NCBI Taxonomy" id="6130"/>
    <lineage>
        <taxon>Eukaryota</taxon>
        <taxon>Metazoa</taxon>
        <taxon>Cnidaria</taxon>
        <taxon>Anthozoa</taxon>
        <taxon>Hexacorallia</taxon>
        <taxon>Scleractinia</taxon>
        <taxon>Astrocoeniina</taxon>
        <taxon>Acroporidae</taxon>
        <taxon>Acropora</taxon>
    </lineage>
</organism>
<evidence type="ECO:0000256" key="4">
    <source>
        <dbReference type="ARBA" id="ARBA00023235"/>
    </source>
</evidence>
<feature type="chain" id="PRO_5042208657" description="protein disulfide-isomerase" evidence="6">
    <location>
        <begin position="20"/>
        <end position="366"/>
    </location>
</feature>
<dbReference type="Proteomes" id="UP001249851">
    <property type="component" value="Unassembled WGS sequence"/>
</dbReference>
<feature type="signal peptide" evidence="6">
    <location>
        <begin position="1"/>
        <end position="19"/>
    </location>
</feature>
<dbReference type="InterPro" id="IPR011679">
    <property type="entry name" value="ERp29_C"/>
</dbReference>
<evidence type="ECO:0000259" key="7">
    <source>
        <dbReference type="PROSITE" id="PS51352"/>
    </source>
</evidence>
<keyword evidence="4" id="KW-0413">Isomerase</keyword>
<dbReference type="InterPro" id="IPR051063">
    <property type="entry name" value="PDI"/>
</dbReference>
<dbReference type="Gene3D" id="1.20.1150.12">
    <property type="entry name" value="Endoplasmic reticulum resident protein 29, C-terminal domain"/>
    <property type="match status" value="1"/>
</dbReference>
<dbReference type="PANTHER" id="PTHR45672">
    <property type="entry name" value="PROTEIN DISULFIDE-ISOMERASE C17H9.14C-RELATED"/>
    <property type="match status" value="1"/>
</dbReference>
<accession>A0AAD9R5F5</accession>
<reference evidence="8" key="1">
    <citation type="journal article" date="2023" name="G3 (Bethesda)">
        <title>Whole genome assembly and annotation of the endangered Caribbean coral Acropora cervicornis.</title>
        <authorList>
            <person name="Selwyn J.D."/>
            <person name="Vollmer S.V."/>
        </authorList>
    </citation>
    <scope>NUCLEOTIDE SEQUENCE</scope>
    <source>
        <strain evidence="8">K2</strain>
    </source>
</reference>
<dbReference type="GO" id="GO:0005783">
    <property type="term" value="C:endoplasmic reticulum"/>
    <property type="evidence" value="ECO:0007669"/>
    <property type="project" value="InterPro"/>
</dbReference>
<evidence type="ECO:0000256" key="1">
    <source>
        <dbReference type="ARBA" id="ARBA00001182"/>
    </source>
</evidence>
<keyword evidence="3" id="KW-1015">Disulfide bond</keyword>
<feature type="domain" description="Thioredoxin" evidence="7">
    <location>
        <begin position="3"/>
        <end position="128"/>
    </location>
</feature>
<dbReference type="AlphaFoldDB" id="A0AAD9R5F5"/>
<evidence type="ECO:0000256" key="6">
    <source>
        <dbReference type="SAM" id="SignalP"/>
    </source>
</evidence>
<dbReference type="GO" id="GO:0003756">
    <property type="term" value="F:protein disulfide isomerase activity"/>
    <property type="evidence" value="ECO:0007669"/>
    <property type="project" value="UniProtKB-EC"/>
</dbReference>
<dbReference type="GO" id="GO:0006457">
    <property type="term" value="P:protein folding"/>
    <property type="evidence" value="ECO:0007669"/>
    <property type="project" value="TreeGrafter"/>
</dbReference>
<evidence type="ECO:0000256" key="5">
    <source>
        <dbReference type="ARBA" id="ARBA00023284"/>
    </source>
</evidence>
<comment type="catalytic activity">
    <reaction evidence="1">
        <text>Catalyzes the rearrangement of -S-S- bonds in proteins.</text>
        <dbReference type="EC" id="5.3.4.1"/>
    </reaction>
</comment>
<dbReference type="Gene3D" id="3.40.30.10">
    <property type="entry name" value="Glutaredoxin"/>
    <property type="match status" value="2"/>
</dbReference>
<keyword evidence="5" id="KW-0676">Redox-active center</keyword>
<dbReference type="InterPro" id="IPR013766">
    <property type="entry name" value="Thioredoxin_domain"/>
</dbReference>
<reference evidence="8" key="2">
    <citation type="journal article" date="2023" name="Science">
        <title>Genomic signatures of disease resistance in endangered staghorn corals.</title>
        <authorList>
            <person name="Vollmer S.V."/>
            <person name="Selwyn J.D."/>
            <person name="Despard B.A."/>
            <person name="Roesel C.L."/>
        </authorList>
    </citation>
    <scope>NUCLEOTIDE SEQUENCE</scope>
    <source>
        <strain evidence="8">K2</strain>
    </source>
</reference>
<comment type="caution">
    <text evidence="8">The sequence shown here is derived from an EMBL/GenBank/DDBJ whole genome shotgun (WGS) entry which is preliminary data.</text>
</comment>
<dbReference type="EMBL" id="JARQWQ010000002">
    <property type="protein sequence ID" value="KAK2573399.1"/>
    <property type="molecule type" value="Genomic_DNA"/>
</dbReference>
<dbReference type="SUPFAM" id="SSF47933">
    <property type="entry name" value="ERP29 C domain-like"/>
    <property type="match status" value="1"/>
</dbReference>